<evidence type="ECO:0000259" key="2">
    <source>
        <dbReference type="Pfam" id="PF13648"/>
    </source>
</evidence>
<keyword evidence="4" id="KW-1185">Reference proteome</keyword>
<keyword evidence="1" id="KW-0732">Signal</keyword>
<feature type="chain" id="PRO_5002659822" description="Lipocalin-like domain-containing protein" evidence="1">
    <location>
        <begin position="22"/>
        <end position="146"/>
    </location>
</feature>
<dbReference type="GeneID" id="89452308"/>
<evidence type="ECO:0000256" key="1">
    <source>
        <dbReference type="SAM" id="SignalP"/>
    </source>
</evidence>
<evidence type="ECO:0000313" key="4">
    <source>
        <dbReference type="Proteomes" id="UP000002297"/>
    </source>
</evidence>
<organism evidence="3 4">
    <name type="scientific">Croceibacter atlanticus (strain ATCC BAA-628 / JCM 21780 / CIP 108009 / IAM 15332 / KCTC 12090 / HTCC2559)</name>
    <dbReference type="NCBI Taxonomy" id="216432"/>
    <lineage>
        <taxon>Bacteria</taxon>
        <taxon>Pseudomonadati</taxon>
        <taxon>Bacteroidota</taxon>
        <taxon>Flavobacteriia</taxon>
        <taxon>Flavobacteriales</taxon>
        <taxon>Flavobacteriaceae</taxon>
        <taxon>Croceibacter</taxon>
    </lineage>
</organism>
<dbReference type="InterPro" id="IPR024311">
    <property type="entry name" value="Lipocalin-like"/>
</dbReference>
<dbReference type="PROSITE" id="PS51257">
    <property type="entry name" value="PROKAR_LIPOPROTEIN"/>
    <property type="match status" value="1"/>
</dbReference>
<feature type="signal peptide" evidence="1">
    <location>
        <begin position="1"/>
        <end position="21"/>
    </location>
</feature>
<dbReference type="EMBL" id="CP002046">
    <property type="protein sequence ID" value="EAP87603.1"/>
    <property type="molecule type" value="Genomic_DNA"/>
</dbReference>
<name>A3U5T6_CROAH</name>
<dbReference type="AlphaFoldDB" id="A3U5T6"/>
<dbReference type="eggNOG" id="ENOG5033BIA">
    <property type="taxonomic scope" value="Bacteria"/>
</dbReference>
<protein>
    <recommendedName>
        <fullName evidence="2">Lipocalin-like domain-containing protein</fullName>
    </recommendedName>
</protein>
<dbReference type="Proteomes" id="UP000002297">
    <property type="component" value="Chromosome"/>
</dbReference>
<sequence length="146" mass="15821">MKTFKLILLAAIIACTTASCSSDDDSNNGDVADFNTLIIGQWRLTSEVINGEPEPLDDCETSSTITFSEDTVTSVYVYTNDENECETETPDVSTYTISGNTVTISYDGGSDSGSIETLNNSTLTFSFTDSFGDETEVFTTTYTRVN</sequence>
<dbReference type="Pfam" id="PF13648">
    <property type="entry name" value="Lipocalin_4"/>
    <property type="match status" value="1"/>
</dbReference>
<feature type="domain" description="Lipocalin-like" evidence="2">
    <location>
        <begin position="38"/>
        <end position="125"/>
    </location>
</feature>
<accession>A3U5T6</accession>
<proteinExistence type="predicted"/>
<evidence type="ECO:0000313" key="3">
    <source>
        <dbReference type="EMBL" id="EAP87603.1"/>
    </source>
</evidence>
<gene>
    <name evidence="3" type="ordered locus">CA2559_02570</name>
</gene>
<dbReference type="STRING" id="216432.CA2559_02570"/>
<dbReference type="RefSeq" id="WP_013186281.1">
    <property type="nucleotide sequence ID" value="NC_014230.1"/>
</dbReference>
<dbReference type="HOGENOM" id="CLU_148537_0_0_10"/>
<dbReference type="OrthoDB" id="1435261at2"/>
<reference evidence="3 4" key="1">
    <citation type="journal article" date="2010" name="J. Bacteriol.">
        <title>The complete genome sequence of Croceibacter atlanticus HTCC2559T.</title>
        <authorList>
            <person name="Oh H.M."/>
            <person name="Kang I."/>
            <person name="Ferriera S."/>
            <person name="Giovannoni S.J."/>
            <person name="Cho J.C."/>
        </authorList>
    </citation>
    <scope>NUCLEOTIDE SEQUENCE [LARGE SCALE GENOMIC DNA]</scope>
    <source>
        <strain evidence="4">ATCC BAA-628 / HTCC2559 / KCTC 12090</strain>
    </source>
</reference>
<dbReference type="KEGG" id="cat:CA2559_02570"/>